<keyword evidence="9" id="KW-1185">Reference proteome</keyword>
<dbReference type="Proteomes" id="UP000005446">
    <property type="component" value="Unassembled WGS sequence"/>
</dbReference>
<evidence type="ECO:0000313" key="8">
    <source>
        <dbReference type="EMBL" id="EHL00022.1"/>
    </source>
</evidence>
<feature type="coiled-coil region" evidence="6">
    <location>
        <begin position="31"/>
        <end position="58"/>
    </location>
</feature>
<gene>
    <name evidence="8" type="ORF">M7I_4104</name>
</gene>
<dbReference type="InterPro" id="IPR007219">
    <property type="entry name" value="XnlR_reg_dom"/>
</dbReference>
<feature type="domain" description="Xylanolytic transcriptional activator regulatory" evidence="7">
    <location>
        <begin position="68"/>
        <end position="165"/>
    </location>
</feature>
<keyword evidence="5" id="KW-0539">Nucleus</keyword>
<keyword evidence="2" id="KW-0805">Transcription regulation</keyword>
<sequence length="180" mass="20370">MFISLAHRLYRCVKDGKPCVFLEAKPRPKRAKNSKLRVEEMEEKLETLAALLATVQGERGALVPLETELKSTLMKKILVEGEKSLDLLQGLLVYLAWYHFHFNVVQEQMYQLCQMAVAMMVDLGINKPNSSTNSLDAQAYHDSPSLSASSENLERRRTYLGCYYIVASPSLNLKSTIQTI</sequence>
<evidence type="ECO:0000259" key="7">
    <source>
        <dbReference type="Pfam" id="PF04082"/>
    </source>
</evidence>
<keyword evidence="6" id="KW-0175">Coiled coil</keyword>
<dbReference type="GO" id="GO:0008270">
    <property type="term" value="F:zinc ion binding"/>
    <property type="evidence" value="ECO:0007669"/>
    <property type="project" value="InterPro"/>
</dbReference>
<dbReference type="Pfam" id="PF04082">
    <property type="entry name" value="Fungal_trans"/>
    <property type="match status" value="1"/>
</dbReference>
<evidence type="ECO:0000256" key="6">
    <source>
        <dbReference type="SAM" id="Coils"/>
    </source>
</evidence>
<comment type="subcellular location">
    <subcellularLocation>
        <location evidence="1">Nucleus</location>
    </subcellularLocation>
</comment>
<name>H0ENA1_GLAL7</name>
<dbReference type="GO" id="GO:0006351">
    <property type="term" value="P:DNA-templated transcription"/>
    <property type="evidence" value="ECO:0007669"/>
    <property type="project" value="InterPro"/>
</dbReference>
<comment type="caution">
    <text evidence="8">The sequence shown here is derived from an EMBL/GenBank/DDBJ whole genome shotgun (WGS) entry which is preliminary data.</text>
</comment>
<accession>H0ENA1</accession>
<dbReference type="GO" id="GO:0000976">
    <property type="term" value="F:transcription cis-regulatory region binding"/>
    <property type="evidence" value="ECO:0007669"/>
    <property type="project" value="TreeGrafter"/>
</dbReference>
<dbReference type="EMBL" id="AGUE01000101">
    <property type="protein sequence ID" value="EHL00022.1"/>
    <property type="molecule type" value="Genomic_DNA"/>
</dbReference>
<dbReference type="GO" id="GO:0005634">
    <property type="term" value="C:nucleus"/>
    <property type="evidence" value="ECO:0007669"/>
    <property type="project" value="UniProtKB-SubCell"/>
</dbReference>
<dbReference type="CDD" id="cd12148">
    <property type="entry name" value="fungal_TF_MHR"/>
    <property type="match status" value="1"/>
</dbReference>
<protein>
    <recommendedName>
        <fullName evidence="7">Xylanolytic transcriptional activator regulatory domain-containing protein</fullName>
    </recommendedName>
</protein>
<dbReference type="GO" id="GO:0000981">
    <property type="term" value="F:DNA-binding transcription factor activity, RNA polymerase II-specific"/>
    <property type="evidence" value="ECO:0007669"/>
    <property type="project" value="TreeGrafter"/>
</dbReference>
<dbReference type="OrthoDB" id="5226580at2759"/>
<evidence type="ECO:0000256" key="2">
    <source>
        <dbReference type="ARBA" id="ARBA00023015"/>
    </source>
</evidence>
<keyword evidence="4" id="KW-0804">Transcription</keyword>
<dbReference type="InterPro" id="IPR051089">
    <property type="entry name" value="prtT"/>
</dbReference>
<dbReference type="InParanoid" id="H0ENA1"/>
<dbReference type="PANTHER" id="PTHR31845">
    <property type="entry name" value="FINGER DOMAIN PROTEIN, PUTATIVE-RELATED"/>
    <property type="match status" value="1"/>
</dbReference>
<reference evidence="8 9" key="1">
    <citation type="journal article" date="2012" name="Eukaryot. Cell">
        <title>Genome sequence of the fungus Glarea lozoyensis: the first genome sequence of a species from the Helotiaceae family.</title>
        <authorList>
            <person name="Youssar L."/>
            <person name="Gruening B.A."/>
            <person name="Erxleben A."/>
            <person name="Guenther S."/>
            <person name="Huettel W."/>
        </authorList>
    </citation>
    <scope>NUCLEOTIDE SEQUENCE [LARGE SCALE GENOMIC DNA]</scope>
    <source>
        <strain evidence="9">ATCC 74030 / MF5533</strain>
    </source>
</reference>
<keyword evidence="3" id="KW-0238">DNA-binding</keyword>
<evidence type="ECO:0000313" key="9">
    <source>
        <dbReference type="Proteomes" id="UP000005446"/>
    </source>
</evidence>
<evidence type="ECO:0000256" key="4">
    <source>
        <dbReference type="ARBA" id="ARBA00023163"/>
    </source>
</evidence>
<proteinExistence type="predicted"/>
<evidence type="ECO:0000256" key="1">
    <source>
        <dbReference type="ARBA" id="ARBA00004123"/>
    </source>
</evidence>
<dbReference type="PANTHER" id="PTHR31845:SF10">
    <property type="entry name" value="ZN(II)2CYS6 TRANSCRIPTION FACTOR (EUROFUNG)"/>
    <property type="match status" value="1"/>
</dbReference>
<evidence type="ECO:0000256" key="5">
    <source>
        <dbReference type="ARBA" id="ARBA00023242"/>
    </source>
</evidence>
<organism evidence="8 9">
    <name type="scientific">Glarea lozoyensis (strain ATCC 74030 / MF5533)</name>
    <dbReference type="NCBI Taxonomy" id="1104152"/>
    <lineage>
        <taxon>Eukaryota</taxon>
        <taxon>Fungi</taxon>
        <taxon>Dikarya</taxon>
        <taxon>Ascomycota</taxon>
        <taxon>Pezizomycotina</taxon>
        <taxon>Leotiomycetes</taxon>
        <taxon>Helotiales</taxon>
        <taxon>Helotiaceae</taxon>
        <taxon>Glarea</taxon>
    </lineage>
</organism>
<evidence type="ECO:0000256" key="3">
    <source>
        <dbReference type="ARBA" id="ARBA00023125"/>
    </source>
</evidence>
<dbReference type="HOGENOM" id="CLU_1496343_0_0_1"/>
<dbReference type="AlphaFoldDB" id="H0ENA1"/>